<keyword evidence="5" id="KW-1185">Reference proteome</keyword>
<organism evidence="4 5">
    <name type="scientific">Allobranchiibius huperziae</name>
    <dbReference type="NCBI Taxonomy" id="1874116"/>
    <lineage>
        <taxon>Bacteria</taxon>
        <taxon>Bacillati</taxon>
        <taxon>Actinomycetota</taxon>
        <taxon>Actinomycetes</taxon>
        <taxon>Micrococcales</taxon>
        <taxon>Dermacoccaceae</taxon>
        <taxon>Allobranchiibius</taxon>
    </lineage>
</organism>
<proteinExistence type="predicted"/>
<reference evidence="4 5" key="1">
    <citation type="submission" date="2020-07" db="EMBL/GenBank/DDBJ databases">
        <title>Sequencing the genomes of 1000 actinobacteria strains.</title>
        <authorList>
            <person name="Klenk H.-P."/>
        </authorList>
    </citation>
    <scope>NUCLEOTIDE SEQUENCE [LARGE SCALE GENOMIC DNA]</scope>
    <source>
        <strain evidence="4 5">DSM 29531</strain>
    </source>
</reference>
<keyword evidence="2" id="KW-0812">Transmembrane</keyword>
<feature type="transmembrane region" description="Helical" evidence="2">
    <location>
        <begin position="22"/>
        <end position="42"/>
    </location>
</feature>
<dbReference type="InterPro" id="IPR058488">
    <property type="entry name" value="DUF8175"/>
</dbReference>
<keyword evidence="2" id="KW-1133">Transmembrane helix</keyword>
<evidence type="ECO:0000313" key="5">
    <source>
        <dbReference type="Proteomes" id="UP000571817"/>
    </source>
</evidence>
<feature type="region of interest" description="Disordered" evidence="1">
    <location>
        <begin position="47"/>
        <end position="84"/>
    </location>
</feature>
<comment type="caution">
    <text evidence="4">The sequence shown here is derived from an EMBL/GenBank/DDBJ whole genome shotgun (WGS) entry which is preliminary data.</text>
</comment>
<dbReference type="AlphaFoldDB" id="A0A853DIE7"/>
<evidence type="ECO:0000313" key="4">
    <source>
        <dbReference type="EMBL" id="NYJ76457.1"/>
    </source>
</evidence>
<dbReference type="Pfam" id="PF26526">
    <property type="entry name" value="DUF8175"/>
    <property type="match status" value="1"/>
</dbReference>
<accession>A0A853DIE7</accession>
<feature type="compositionally biased region" description="Low complexity" evidence="1">
    <location>
        <begin position="54"/>
        <end position="79"/>
    </location>
</feature>
<dbReference type="RefSeq" id="WP_179483851.1">
    <property type="nucleotide sequence ID" value="NZ_JACCFW010000002.1"/>
</dbReference>
<gene>
    <name evidence="4" type="ORF">HNR15_003475</name>
</gene>
<evidence type="ECO:0000256" key="1">
    <source>
        <dbReference type="SAM" id="MobiDB-lite"/>
    </source>
</evidence>
<keyword evidence="2" id="KW-0472">Membrane</keyword>
<sequence>MAREDNNDNDDTAGGGIASSPVWWAAGGVIVLVIAGLLWILLSGGGSGSTATPTRTVTASPTVGTTGTGTLPGRSSPTSAPAAGGCNVPGGNTLVPTAAIPATWKLVGSLATPVSPSAGPKKITGPGGTLRSCFQDSPTGAVIAAFNIAAAGSTSNAHAALLLNYTPGPGRDASDALPADASNAVFSGFLTQACTQSECLVKIVVTVQDEYVEQTMPMIWSGGDWKVNGQVTGVANAVQVPSLSPYISMSASNVGPTS</sequence>
<name>A0A853DIE7_9MICO</name>
<protein>
    <recommendedName>
        <fullName evidence="3">DUF8175 domain-containing protein</fullName>
    </recommendedName>
</protein>
<evidence type="ECO:0000259" key="3">
    <source>
        <dbReference type="Pfam" id="PF26526"/>
    </source>
</evidence>
<dbReference type="EMBL" id="JACCFW010000002">
    <property type="protein sequence ID" value="NYJ76457.1"/>
    <property type="molecule type" value="Genomic_DNA"/>
</dbReference>
<dbReference type="Proteomes" id="UP000571817">
    <property type="component" value="Unassembled WGS sequence"/>
</dbReference>
<feature type="domain" description="DUF8175" evidence="3">
    <location>
        <begin position="71"/>
        <end position="247"/>
    </location>
</feature>
<evidence type="ECO:0000256" key="2">
    <source>
        <dbReference type="SAM" id="Phobius"/>
    </source>
</evidence>